<dbReference type="Pfam" id="PF17917">
    <property type="entry name" value="RT_RNaseH"/>
    <property type="match status" value="1"/>
</dbReference>
<evidence type="ECO:0000313" key="11">
    <source>
        <dbReference type="EMBL" id="JAV78611.1"/>
    </source>
</evidence>
<dbReference type="Gene3D" id="1.10.340.70">
    <property type="match status" value="1"/>
</dbReference>
<dbReference type="InterPro" id="IPR050951">
    <property type="entry name" value="Retrovirus_Pol_polyprotein"/>
</dbReference>
<dbReference type="InterPro" id="IPR041588">
    <property type="entry name" value="Integrase_H2C2"/>
</dbReference>
<evidence type="ECO:0000256" key="6">
    <source>
        <dbReference type="ARBA" id="ARBA00022801"/>
    </source>
</evidence>
<sequence length="1014" mass="115921">MCTLGHGKQTDGALESRYHPTHSTQGTTITEVKHGFPSHLKDQWAKLARNFETTLTGDASATTTASTTHKITLKQDTPFRLPPYRYSPDKKRAITEEVETMLAARIIEPSISDYSSPVVIVKKKDGKPRFCVDYRRLNAITKDESSNLPVIHETLRDLGTAKIFSTLDLKSGYWQVPLDDASKPLTAFTTPDGAAYQFRVMPFGLKNAPATFQKLMTQEVLPGYLHKFAMVCLDDIIVYSQTWEEHLHHLHLVLERLQHHRLRLSVEKCRFGVQSIQYLGHNIEADGNKPLREHVEAIRTAEAPKTRKQLRSFLGLTNWIRDYVPRCAEMQGPLDDLLRKNTPYGWTEAAAEAFAQLKDAISQPLKLCRPDFKLQFILQTDASSKGIAAVLYQEPRPNQRNIISYASAKLNGAQSKYHVNEQECLAVVWAVKRYQPYLEDRKFTLKTDSRALLWLDRTKDDKSKLTRWALRLQEFSFDVIHCPGKENELPDYLSRNPTDRVVEENTEEDISRLLPPPPAPADRDDTGPPFLANIEVAELADRVKQSQRNNPHAGNLITTWNLIQDNGPANPAQNRFYQNYTNSHDEYLYRKSNHGDLLVVPVDMKEAVLHAYHDSPTAGHPGAEETERAIYSHYHWPKMGEDVRNYVRNCWVCTVAKRGPIQEATVRPRQPSRPWEVISVDLMGPYTTSHRGNRFILVVTDLYSMWVEAFPLRLTTTDAVVNRLENEVFGRYGFPRAIVSDNGPQFISVTWDAALRHWGCYHWTTPIFHPQANPVERRNQEIKKGLRIHLDGEAPQMWDRKLPVILFTLRTRKNAATGTTPSNALLGYELPRPGEWHATQAPATPIGQGEEREERIRTVHRNQHRYRSRYANFGPTRVQFQAGDEVMERSRDLATGEFQRKWKGPYRVIANAGTNSYFIQRDREQVKVHIHDLRPAPNRREAAREPPPPDRGTPHPPPRPAISPTPPRHKRTSRHYNIPQRIQPAQEANRAQPATSNHQPPNPSKRGGTVTLTQ</sequence>
<dbReference type="PANTHER" id="PTHR37984">
    <property type="entry name" value="PROTEIN CBG26694"/>
    <property type="match status" value="1"/>
</dbReference>
<dbReference type="CDD" id="cd01647">
    <property type="entry name" value="RT_LTR"/>
    <property type="match status" value="1"/>
</dbReference>
<dbReference type="InterPro" id="IPR043502">
    <property type="entry name" value="DNA/RNA_pol_sf"/>
</dbReference>
<dbReference type="InterPro" id="IPR012337">
    <property type="entry name" value="RNaseH-like_sf"/>
</dbReference>
<evidence type="ECO:0000256" key="3">
    <source>
        <dbReference type="ARBA" id="ARBA00022695"/>
    </source>
</evidence>
<evidence type="ECO:0000256" key="8">
    <source>
        <dbReference type="SAM" id="MobiDB-lite"/>
    </source>
</evidence>
<evidence type="ECO:0000256" key="5">
    <source>
        <dbReference type="ARBA" id="ARBA00022759"/>
    </source>
</evidence>
<feature type="region of interest" description="Disordered" evidence="8">
    <location>
        <begin position="931"/>
        <end position="1014"/>
    </location>
</feature>
<dbReference type="GO" id="GO:0003964">
    <property type="term" value="F:RNA-directed DNA polymerase activity"/>
    <property type="evidence" value="ECO:0007669"/>
    <property type="project" value="UniProtKB-KW"/>
</dbReference>
<name>A0A1Y1LZT8_PHOPY</name>
<accession>A0A1Y1LZT8</accession>
<dbReference type="EC" id="2.7.7.49" evidence="1"/>
<evidence type="ECO:0000256" key="4">
    <source>
        <dbReference type="ARBA" id="ARBA00022722"/>
    </source>
</evidence>
<dbReference type="PROSITE" id="PS50878">
    <property type="entry name" value="RT_POL"/>
    <property type="match status" value="1"/>
</dbReference>
<dbReference type="CDD" id="cd09274">
    <property type="entry name" value="RNase_HI_RT_Ty3"/>
    <property type="match status" value="1"/>
</dbReference>
<dbReference type="GO" id="GO:0004519">
    <property type="term" value="F:endonuclease activity"/>
    <property type="evidence" value="ECO:0007669"/>
    <property type="project" value="UniProtKB-KW"/>
</dbReference>
<dbReference type="GO" id="GO:0003676">
    <property type="term" value="F:nucleic acid binding"/>
    <property type="evidence" value="ECO:0007669"/>
    <property type="project" value="InterPro"/>
</dbReference>
<evidence type="ECO:0000259" key="9">
    <source>
        <dbReference type="PROSITE" id="PS50878"/>
    </source>
</evidence>
<organism evidence="11">
    <name type="scientific">Photinus pyralis</name>
    <name type="common">Common eastern firefly</name>
    <name type="synonym">Lampyris pyralis</name>
    <dbReference type="NCBI Taxonomy" id="7054"/>
    <lineage>
        <taxon>Eukaryota</taxon>
        <taxon>Metazoa</taxon>
        <taxon>Ecdysozoa</taxon>
        <taxon>Arthropoda</taxon>
        <taxon>Hexapoda</taxon>
        <taxon>Insecta</taxon>
        <taxon>Pterygota</taxon>
        <taxon>Neoptera</taxon>
        <taxon>Endopterygota</taxon>
        <taxon>Coleoptera</taxon>
        <taxon>Polyphaga</taxon>
        <taxon>Elateriformia</taxon>
        <taxon>Elateroidea</taxon>
        <taxon>Lampyridae</taxon>
        <taxon>Lampyrinae</taxon>
        <taxon>Photinus</taxon>
    </lineage>
</organism>
<dbReference type="AlphaFoldDB" id="A0A1Y1LZT8"/>
<dbReference type="Pfam" id="PF00078">
    <property type="entry name" value="RVT_1"/>
    <property type="match status" value="1"/>
</dbReference>
<dbReference type="FunFam" id="3.30.70.270:FF:000020">
    <property type="entry name" value="Transposon Tf2-6 polyprotein-like Protein"/>
    <property type="match status" value="1"/>
</dbReference>
<evidence type="ECO:0000256" key="1">
    <source>
        <dbReference type="ARBA" id="ARBA00012493"/>
    </source>
</evidence>
<evidence type="ECO:0000256" key="7">
    <source>
        <dbReference type="ARBA" id="ARBA00022918"/>
    </source>
</evidence>
<dbReference type="FunFam" id="3.10.20.370:FF:000001">
    <property type="entry name" value="Retrovirus-related Pol polyprotein from transposon 17.6-like protein"/>
    <property type="match status" value="1"/>
</dbReference>
<protein>
    <recommendedName>
        <fullName evidence="1">RNA-directed DNA polymerase</fullName>
        <ecNumber evidence="1">2.7.7.49</ecNumber>
    </recommendedName>
</protein>
<keyword evidence="7" id="KW-0695">RNA-directed DNA polymerase</keyword>
<keyword evidence="6" id="KW-0378">Hydrolase</keyword>
<feature type="region of interest" description="Disordered" evidence="8">
    <location>
        <begin position="490"/>
        <end position="527"/>
    </location>
</feature>
<dbReference type="PANTHER" id="PTHR37984:SF5">
    <property type="entry name" value="PROTEIN NYNRIN-LIKE"/>
    <property type="match status" value="1"/>
</dbReference>
<dbReference type="InterPro" id="IPR043128">
    <property type="entry name" value="Rev_trsase/Diguanyl_cyclase"/>
</dbReference>
<dbReference type="InterPro" id="IPR000477">
    <property type="entry name" value="RT_dom"/>
</dbReference>
<dbReference type="Gene3D" id="3.30.70.270">
    <property type="match status" value="2"/>
</dbReference>
<dbReference type="Pfam" id="PF17921">
    <property type="entry name" value="Integrase_H2C2"/>
    <property type="match status" value="1"/>
</dbReference>
<dbReference type="GO" id="GO:0016787">
    <property type="term" value="F:hydrolase activity"/>
    <property type="evidence" value="ECO:0007669"/>
    <property type="project" value="UniProtKB-KW"/>
</dbReference>
<dbReference type="InterPro" id="IPR001584">
    <property type="entry name" value="Integrase_cat-core"/>
</dbReference>
<dbReference type="FunFam" id="1.10.340.70:FF:000001">
    <property type="entry name" value="Retrovirus-related Pol polyprotein from transposon gypsy-like Protein"/>
    <property type="match status" value="1"/>
</dbReference>
<feature type="domain" description="Integrase catalytic" evidence="10">
    <location>
        <begin position="670"/>
        <end position="829"/>
    </location>
</feature>
<keyword evidence="5" id="KW-0255">Endonuclease</keyword>
<dbReference type="InterPro" id="IPR041373">
    <property type="entry name" value="RT_RNaseH"/>
</dbReference>
<evidence type="ECO:0000256" key="2">
    <source>
        <dbReference type="ARBA" id="ARBA00022679"/>
    </source>
</evidence>
<proteinExistence type="predicted"/>
<feature type="compositionally biased region" description="Pro residues" evidence="8">
    <location>
        <begin position="949"/>
        <end position="966"/>
    </location>
</feature>
<dbReference type="Gene3D" id="3.30.420.10">
    <property type="entry name" value="Ribonuclease H-like superfamily/Ribonuclease H"/>
    <property type="match status" value="1"/>
</dbReference>
<dbReference type="PROSITE" id="PS50994">
    <property type="entry name" value="INTEGRASE"/>
    <property type="match status" value="1"/>
</dbReference>
<dbReference type="SUPFAM" id="SSF53098">
    <property type="entry name" value="Ribonuclease H-like"/>
    <property type="match status" value="1"/>
</dbReference>
<dbReference type="Gene3D" id="3.10.10.10">
    <property type="entry name" value="HIV Type 1 Reverse Transcriptase, subunit A, domain 1"/>
    <property type="match status" value="1"/>
</dbReference>
<keyword evidence="4" id="KW-0540">Nuclease</keyword>
<feature type="compositionally biased region" description="Basic and acidic residues" evidence="8">
    <location>
        <begin position="931"/>
        <end position="948"/>
    </location>
</feature>
<dbReference type="InterPro" id="IPR036397">
    <property type="entry name" value="RNaseH_sf"/>
</dbReference>
<keyword evidence="3" id="KW-0548">Nucleotidyltransferase</keyword>
<reference evidence="11" key="1">
    <citation type="journal article" date="2016" name="Sci. Rep.">
        <title>Molecular characterization of firefly nuptial gifts: a multi-omics approach sheds light on postcopulatory sexual selection.</title>
        <authorList>
            <person name="Al-Wathiqui N."/>
            <person name="Fallon T.R."/>
            <person name="South A."/>
            <person name="Weng J.K."/>
            <person name="Lewis S.M."/>
        </authorList>
    </citation>
    <scope>NUCLEOTIDE SEQUENCE</scope>
</reference>
<dbReference type="GO" id="GO:0042575">
    <property type="term" value="C:DNA polymerase complex"/>
    <property type="evidence" value="ECO:0007669"/>
    <property type="project" value="UniProtKB-ARBA"/>
</dbReference>
<feature type="domain" description="Reverse transcriptase" evidence="9">
    <location>
        <begin position="102"/>
        <end position="283"/>
    </location>
</feature>
<feature type="region of interest" description="Disordered" evidence="8">
    <location>
        <begin position="1"/>
        <end position="26"/>
    </location>
</feature>
<keyword evidence="2" id="KW-0808">Transferase</keyword>
<dbReference type="EMBL" id="GEZM01043984">
    <property type="protein sequence ID" value="JAV78611.1"/>
    <property type="molecule type" value="Transcribed_RNA"/>
</dbReference>
<dbReference type="Pfam" id="PF00665">
    <property type="entry name" value="rve"/>
    <property type="match status" value="1"/>
</dbReference>
<dbReference type="SUPFAM" id="SSF56672">
    <property type="entry name" value="DNA/RNA polymerases"/>
    <property type="match status" value="1"/>
</dbReference>
<evidence type="ECO:0000259" key="10">
    <source>
        <dbReference type="PROSITE" id="PS50994"/>
    </source>
</evidence>
<dbReference type="GO" id="GO:0015074">
    <property type="term" value="P:DNA integration"/>
    <property type="evidence" value="ECO:0007669"/>
    <property type="project" value="InterPro"/>
</dbReference>